<organism evidence="2 3">
    <name type="scientific">Candidatus Desantisbacteria bacterium CG_4_10_14_0_8_um_filter_39_17</name>
    <dbReference type="NCBI Taxonomy" id="1974542"/>
    <lineage>
        <taxon>Bacteria</taxon>
        <taxon>Candidatus Desantisiibacteriota</taxon>
    </lineage>
</organism>
<gene>
    <name evidence="2" type="ORF">COY51_07380</name>
</gene>
<dbReference type="PANTHER" id="PTHR37938">
    <property type="entry name" value="BLL0215 PROTEIN"/>
    <property type="match status" value="1"/>
</dbReference>
<evidence type="ECO:0000313" key="3">
    <source>
        <dbReference type="Proteomes" id="UP000234145"/>
    </source>
</evidence>
<protein>
    <recommendedName>
        <fullName evidence="1">YdbS-like PH domain-containing protein</fullName>
    </recommendedName>
</protein>
<accession>A0A2H9P992</accession>
<reference evidence="3" key="1">
    <citation type="submission" date="2017-09" db="EMBL/GenBank/DDBJ databases">
        <title>Depth-based differentiation of microbial function through sediment-hosted aquifers and enrichment of novel symbionts in the deep terrestrial subsurface.</title>
        <authorList>
            <person name="Probst A.J."/>
            <person name="Ladd B."/>
            <person name="Jarett J.K."/>
            <person name="Geller-Mcgrath D.E."/>
            <person name="Sieber C.M.K."/>
            <person name="Emerson J.B."/>
            <person name="Anantharaman K."/>
            <person name="Thomas B.C."/>
            <person name="Malmstrom R."/>
            <person name="Stieglmeier M."/>
            <person name="Klingl A."/>
            <person name="Woyke T."/>
            <person name="Ryan C.M."/>
            <person name="Banfield J.F."/>
        </authorList>
    </citation>
    <scope>NUCLEOTIDE SEQUENCE [LARGE SCALE GENOMIC DNA]</scope>
</reference>
<comment type="caution">
    <text evidence="2">The sequence shown here is derived from an EMBL/GenBank/DDBJ whole genome shotgun (WGS) entry which is preliminary data.</text>
</comment>
<proteinExistence type="predicted"/>
<dbReference type="EMBL" id="PFMS01000127">
    <property type="protein sequence ID" value="PIZ14761.1"/>
    <property type="molecule type" value="Genomic_DNA"/>
</dbReference>
<evidence type="ECO:0000259" key="1">
    <source>
        <dbReference type="Pfam" id="PF03703"/>
    </source>
</evidence>
<dbReference type="InterPro" id="IPR005182">
    <property type="entry name" value="YdbS-like_PH"/>
</dbReference>
<dbReference type="Pfam" id="PF03703">
    <property type="entry name" value="bPH_2"/>
    <property type="match status" value="1"/>
</dbReference>
<feature type="domain" description="YdbS-like PH" evidence="1">
    <location>
        <begin position="23"/>
        <end position="94"/>
    </location>
</feature>
<evidence type="ECO:0000313" key="2">
    <source>
        <dbReference type="EMBL" id="PIZ14761.1"/>
    </source>
</evidence>
<dbReference type="Proteomes" id="UP000234145">
    <property type="component" value="Unassembled WGS sequence"/>
</dbReference>
<dbReference type="PANTHER" id="PTHR37938:SF1">
    <property type="entry name" value="BLL0215 PROTEIN"/>
    <property type="match status" value="1"/>
</dbReference>
<name>A0A2H9P992_9BACT</name>
<dbReference type="AlphaFoldDB" id="A0A2H9P992"/>
<sequence length="107" mass="12197">MGRHKAKLKEEWLGIPVFISFKTSEFGITNKRVLFKIGFIRRNSLEILLTKIEGIQVNQGILGRILNYGTIIVRGTGGTGSPFRKIEAPLEFRKKVQEQIASIQQWL</sequence>